<organism evidence="3 4">
    <name type="scientific">Haloferula sargassicola</name>
    <dbReference type="NCBI Taxonomy" id="490096"/>
    <lineage>
        <taxon>Bacteria</taxon>
        <taxon>Pseudomonadati</taxon>
        <taxon>Verrucomicrobiota</taxon>
        <taxon>Verrucomicrobiia</taxon>
        <taxon>Verrucomicrobiales</taxon>
        <taxon>Verrucomicrobiaceae</taxon>
        <taxon>Haloferula</taxon>
    </lineage>
</organism>
<evidence type="ECO:0000313" key="4">
    <source>
        <dbReference type="Proteomes" id="UP001476282"/>
    </source>
</evidence>
<feature type="region of interest" description="Disordered" evidence="1">
    <location>
        <begin position="207"/>
        <end position="241"/>
    </location>
</feature>
<feature type="compositionally biased region" description="Basic and acidic residues" evidence="1">
    <location>
        <begin position="222"/>
        <end position="241"/>
    </location>
</feature>
<dbReference type="EMBL" id="BAABRI010000024">
    <property type="protein sequence ID" value="GAA5484391.1"/>
    <property type="molecule type" value="Genomic_DNA"/>
</dbReference>
<dbReference type="RefSeq" id="WP_353568487.1">
    <property type="nucleotide sequence ID" value="NZ_BAABRI010000024.1"/>
</dbReference>
<evidence type="ECO:0000313" key="3">
    <source>
        <dbReference type="EMBL" id="GAA5484391.1"/>
    </source>
</evidence>
<proteinExistence type="predicted"/>
<gene>
    <name evidence="3" type="ORF">Hsar01_03635</name>
</gene>
<sequence>MKTLVPVLMLAFAVSSLADEPGWTSEQRAEQRQVVVDATVTKIEKVRDQPTPKVELMRAVLEVSDVRKGKELLGGSDTIEVLYETSPLGAGYRCPTFPVLSLKQHGRFYLRHDEGLSEEKAFVLGMGRDVEAIPLDAGAVMPKLTEALAKNPSFDDLVRILGESRMDIGSGIHVFVYTLDQGPSITVGTPDKKKILYVDRGENRLYPIKAEQAGAGQPATRSESDSEGADKPQPEAEGRSR</sequence>
<reference evidence="3 4" key="1">
    <citation type="submission" date="2024-02" db="EMBL/GenBank/DDBJ databases">
        <title>Haloferula sargassicola NBRC 104335.</title>
        <authorList>
            <person name="Ichikawa N."/>
            <person name="Katano-Makiyama Y."/>
            <person name="Hidaka K."/>
        </authorList>
    </citation>
    <scope>NUCLEOTIDE SEQUENCE [LARGE SCALE GENOMIC DNA]</scope>
    <source>
        <strain evidence="3 4">NBRC 104335</strain>
    </source>
</reference>
<comment type="caution">
    <text evidence="3">The sequence shown here is derived from an EMBL/GenBank/DDBJ whole genome shotgun (WGS) entry which is preliminary data.</text>
</comment>
<feature type="signal peptide" evidence="2">
    <location>
        <begin position="1"/>
        <end position="18"/>
    </location>
</feature>
<name>A0ABP9US66_9BACT</name>
<accession>A0ABP9US66</accession>
<keyword evidence="4" id="KW-1185">Reference proteome</keyword>
<protein>
    <submittedName>
        <fullName evidence="3">Uncharacterized protein</fullName>
    </submittedName>
</protein>
<evidence type="ECO:0000256" key="2">
    <source>
        <dbReference type="SAM" id="SignalP"/>
    </source>
</evidence>
<dbReference type="Proteomes" id="UP001476282">
    <property type="component" value="Unassembled WGS sequence"/>
</dbReference>
<keyword evidence="2" id="KW-0732">Signal</keyword>
<evidence type="ECO:0000256" key="1">
    <source>
        <dbReference type="SAM" id="MobiDB-lite"/>
    </source>
</evidence>
<feature type="chain" id="PRO_5045118790" evidence="2">
    <location>
        <begin position="19"/>
        <end position="241"/>
    </location>
</feature>